<gene>
    <name evidence="2" type="ORF">EubceDRAFT1_2087</name>
</gene>
<dbReference type="GO" id="GO:0006313">
    <property type="term" value="P:DNA transposition"/>
    <property type="evidence" value="ECO:0007669"/>
    <property type="project" value="InterPro"/>
</dbReference>
<organism evidence="2 3">
    <name type="scientific">Eubacterium cellulosolvens (strain ATCC 43171 / JCM 9499 / 6)</name>
    <name type="common">Cillobacterium cellulosolvens</name>
    <dbReference type="NCBI Taxonomy" id="633697"/>
    <lineage>
        <taxon>Bacteria</taxon>
        <taxon>Bacillati</taxon>
        <taxon>Bacillota</taxon>
        <taxon>Clostridia</taxon>
        <taxon>Eubacteriales</taxon>
        <taxon>Eubacteriaceae</taxon>
        <taxon>Eubacterium</taxon>
    </lineage>
</organism>
<name>I5AVM4_EUBC6</name>
<dbReference type="OrthoDB" id="9788881at2"/>
<dbReference type="AlphaFoldDB" id="I5AVM4"/>
<dbReference type="PANTHER" id="PTHR34322:SF2">
    <property type="entry name" value="TRANSPOSASE IS200-LIKE DOMAIN-CONTAINING PROTEIN"/>
    <property type="match status" value="1"/>
</dbReference>
<dbReference type="Proteomes" id="UP000005753">
    <property type="component" value="Chromosome"/>
</dbReference>
<dbReference type="EMBL" id="CM001487">
    <property type="protein sequence ID" value="EIM57847.1"/>
    <property type="molecule type" value="Genomic_DNA"/>
</dbReference>
<dbReference type="Pfam" id="PF01797">
    <property type="entry name" value="Y1_Tnp"/>
    <property type="match status" value="1"/>
</dbReference>
<keyword evidence="3" id="KW-1185">Reference proteome</keyword>
<evidence type="ECO:0000259" key="1">
    <source>
        <dbReference type="SMART" id="SM01321"/>
    </source>
</evidence>
<dbReference type="GO" id="GO:0003677">
    <property type="term" value="F:DNA binding"/>
    <property type="evidence" value="ECO:0007669"/>
    <property type="project" value="InterPro"/>
</dbReference>
<dbReference type="InterPro" id="IPR002686">
    <property type="entry name" value="Transposase_17"/>
</dbReference>
<reference evidence="2 3" key="1">
    <citation type="submission" date="2010-08" db="EMBL/GenBank/DDBJ databases">
        <authorList>
            <consortium name="US DOE Joint Genome Institute (JGI-PGF)"/>
            <person name="Lucas S."/>
            <person name="Copeland A."/>
            <person name="Lapidus A."/>
            <person name="Cheng J.-F."/>
            <person name="Bruce D."/>
            <person name="Goodwin L."/>
            <person name="Pitluck S."/>
            <person name="Land M.L."/>
            <person name="Hauser L."/>
            <person name="Chang Y.-J."/>
            <person name="Anderson I.J."/>
            <person name="Johnson E."/>
            <person name="Mulhopadhyay B."/>
            <person name="Kyrpides N."/>
            <person name="Woyke T.J."/>
        </authorList>
    </citation>
    <scope>NUCLEOTIDE SEQUENCE [LARGE SCALE GENOMIC DNA]</scope>
    <source>
        <strain evidence="2 3">6</strain>
    </source>
</reference>
<protein>
    <submittedName>
        <fullName evidence="2">Transposase</fullName>
    </submittedName>
</protein>
<dbReference type="Gene3D" id="3.30.70.1290">
    <property type="entry name" value="Transposase IS200-like"/>
    <property type="match status" value="1"/>
</dbReference>
<feature type="domain" description="Transposase IS200-like" evidence="1">
    <location>
        <begin position="34"/>
        <end position="136"/>
    </location>
</feature>
<dbReference type="STRING" id="633697.EubceDRAFT1_2087"/>
<dbReference type="SUPFAM" id="SSF143422">
    <property type="entry name" value="Transposase IS200-like"/>
    <property type="match status" value="1"/>
</dbReference>
<proteinExistence type="predicted"/>
<sequence length="151" mass="18328">MKRACLNTKPGYVDAPCRKRSDDEQVSRSKREWYPGATYHVMSRGNRRLTLYKDEDDYLSFLENVCYAKKIYLFKIHAICLMTNHFHMLIETGNQELWKIMKRILHSYAINFNRKYNYTGHLFENRYTACLARFWNGSIFKRMWRMWISSN</sequence>
<reference evidence="2 3" key="2">
    <citation type="submission" date="2012-02" db="EMBL/GenBank/DDBJ databases">
        <title>Improved High-Quality Draft sequence of Eubacterium cellulosolvens 6.</title>
        <authorList>
            <consortium name="US DOE Joint Genome Institute"/>
            <person name="Lucas S."/>
            <person name="Han J."/>
            <person name="Lapidus A."/>
            <person name="Cheng J.-F."/>
            <person name="Goodwin L."/>
            <person name="Pitluck S."/>
            <person name="Peters L."/>
            <person name="Mikhailova N."/>
            <person name="Gu W."/>
            <person name="Detter J.C."/>
            <person name="Han C."/>
            <person name="Tapia R."/>
            <person name="Land M."/>
            <person name="Hauser L."/>
            <person name="Kyrpides N."/>
            <person name="Ivanova N."/>
            <person name="Pagani I."/>
            <person name="Johnson E."/>
            <person name="Mukhopadhyay B."/>
            <person name="Anderson I."/>
            <person name="Woyke T."/>
        </authorList>
    </citation>
    <scope>NUCLEOTIDE SEQUENCE [LARGE SCALE GENOMIC DNA]</scope>
    <source>
        <strain evidence="2 3">6</strain>
    </source>
</reference>
<dbReference type="PANTHER" id="PTHR34322">
    <property type="entry name" value="TRANSPOSASE, Y1_TNP DOMAIN-CONTAINING"/>
    <property type="match status" value="1"/>
</dbReference>
<dbReference type="HOGENOM" id="CLU_1728639_0_0_9"/>
<dbReference type="InterPro" id="IPR036515">
    <property type="entry name" value="Transposase_17_sf"/>
</dbReference>
<dbReference type="eggNOG" id="COG1943">
    <property type="taxonomic scope" value="Bacteria"/>
</dbReference>
<evidence type="ECO:0000313" key="3">
    <source>
        <dbReference type="Proteomes" id="UP000005753"/>
    </source>
</evidence>
<dbReference type="GO" id="GO:0004803">
    <property type="term" value="F:transposase activity"/>
    <property type="evidence" value="ECO:0007669"/>
    <property type="project" value="InterPro"/>
</dbReference>
<accession>I5AVM4</accession>
<dbReference type="SMART" id="SM01321">
    <property type="entry name" value="Y1_Tnp"/>
    <property type="match status" value="1"/>
</dbReference>
<evidence type="ECO:0000313" key="2">
    <source>
        <dbReference type="EMBL" id="EIM57847.1"/>
    </source>
</evidence>